<keyword evidence="4" id="KW-1185">Reference proteome</keyword>
<sequence>MSNIEFTTSNDPSSLTPSRTSPSDNHHTTITHSFRTFITPQTSLEEIHKVSHWFDQDRIDYHTLRFHDAIQRQILNRSASEKDKKTAQSLLDIIRLKYIFPYSRLLGLFTYFYILTIKNLFRGN</sequence>
<dbReference type="AlphaFoldDB" id="A0A6A5C0I0"/>
<dbReference type="VEuPathDB" id="AmoebaDB:FDP41_001751"/>
<proteinExistence type="predicted"/>
<organism evidence="3 4">
    <name type="scientific">Naegleria fowleri</name>
    <name type="common">Brain eating amoeba</name>
    <dbReference type="NCBI Taxonomy" id="5763"/>
    <lineage>
        <taxon>Eukaryota</taxon>
        <taxon>Discoba</taxon>
        <taxon>Heterolobosea</taxon>
        <taxon>Tetramitia</taxon>
        <taxon>Eutetramitia</taxon>
        <taxon>Vahlkampfiidae</taxon>
        <taxon>Naegleria</taxon>
    </lineage>
</organism>
<evidence type="ECO:0000313" key="3">
    <source>
        <dbReference type="EMBL" id="KAF0979408.1"/>
    </source>
</evidence>
<dbReference type="RefSeq" id="XP_044564121.1">
    <property type="nucleotide sequence ID" value="XM_044704870.1"/>
</dbReference>
<dbReference type="VEuPathDB" id="AmoebaDB:NF0035710"/>
<keyword evidence="2" id="KW-1133">Transmembrane helix</keyword>
<protein>
    <submittedName>
        <fullName evidence="3">Uncharacterized protein</fullName>
    </submittedName>
</protein>
<feature type="region of interest" description="Disordered" evidence="1">
    <location>
        <begin position="1"/>
        <end position="28"/>
    </location>
</feature>
<comment type="caution">
    <text evidence="3">The sequence shown here is derived from an EMBL/GenBank/DDBJ whole genome shotgun (WGS) entry which is preliminary data.</text>
</comment>
<name>A0A6A5C0I0_NAEFO</name>
<reference evidence="3 4" key="1">
    <citation type="journal article" date="2019" name="Sci. Rep.">
        <title>Nanopore sequencing improves the draft genome of the human pathogenic amoeba Naegleria fowleri.</title>
        <authorList>
            <person name="Liechti N."/>
            <person name="Schurch N."/>
            <person name="Bruggmann R."/>
            <person name="Wittwer M."/>
        </authorList>
    </citation>
    <scope>NUCLEOTIDE SEQUENCE [LARGE SCALE GENOMIC DNA]</scope>
    <source>
        <strain evidence="3 4">ATCC 30894</strain>
    </source>
</reference>
<dbReference type="Proteomes" id="UP000444721">
    <property type="component" value="Unassembled WGS sequence"/>
</dbReference>
<gene>
    <name evidence="3" type="ORF">FDP41_001751</name>
</gene>
<evidence type="ECO:0000256" key="1">
    <source>
        <dbReference type="SAM" id="MobiDB-lite"/>
    </source>
</evidence>
<keyword evidence="2" id="KW-0812">Transmembrane</keyword>
<dbReference type="GeneID" id="68108969"/>
<feature type="transmembrane region" description="Helical" evidence="2">
    <location>
        <begin position="105"/>
        <end position="121"/>
    </location>
</feature>
<keyword evidence="2" id="KW-0472">Membrane</keyword>
<evidence type="ECO:0000256" key="2">
    <source>
        <dbReference type="SAM" id="Phobius"/>
    </source>
</evidence>
<dbReference type="EMBL" id="VFQX01000027">
    <property type="protein sequence ID" value="KAF0979408.1"/>
    <property type="molecule type" value="Genomic_DNA"/>
</dbReference>
<evidence type="ECO:0000313" key="4">
    <source>
        <dbReference type="Proteomes" id="UP000444721"/>
    </source>
</evidence>
<dbReference type="OrthoDB" id="10343028at2759"/>
<feature type="compositionally biased region" description="Low complexity" evidence="1">
    <location>
        <begin position="12"/>
        <end position="23"/>
    </location>
</feature>
<feature type="compositionally biased region" description="Polar residues" evidence="1">
    <location>
        <begin position="1"/>
        <end position="11"/>
    </location>
</feature>
<accession>A0A6A5C0I0</accession>